<dbReference type="GO" id="GO:0005829">
    <property type="term" value="C:cytosol"/>
    <property type="evidence" value="ECO:0007669"/>
    <property type="project" value="TreeGrafter"/>
</dbReference>
<sequence>MKRAMPSTNPQSNKHTIGYEDGCENSAEIRAQTSRELSGMYNQDNQYKCGMLIFTSFNAVKSVLDSIELTLSRLATSAEIKEYSSNLCHFIELPIFSIGPTTLEKLKTGIIDVFKKHAIAEQPKWNTVEAKCADELVPKIVAHAKSLEQSNLNSHTVFFCGNKSLKTIPLALEANNITYIQRIVYTTDSRDSEDILNQVEEAKDIFDGNKENLQNNDVIEDGFMPNYKAHPIHMCFFSPSGVDTIAKIAENISFLRENINNVVSIGETTATRIREVFGVENVHIAKSPSPQGIVNAIDSFY</sequence>
<dbReference type="InterPro" id="IPR039793">
    <property type="entry name" value="UROS/Hem4"/>
</dbReference>
<dbReference type="Pfam" id="PF02602">
    <property type="entry name" value="HEM4"/>
    <property type="match status" value="1"/>
</dbReference>
<feature type="domain" description="Tetrapyrrole biosynthesis uroporphyrinogen III synthase" evidence="2">
    <location>
        <begin position="32"/>
        <end position="294"/>
    </location>
</feature>
<dbReference type="UniPathway" id="UPA00251">
    <property type="reaction ID" value="UER00320"/>
</dbReference>
<comment type="caution">
    <text evidence="3">The sequence shown here is derived from an EMBL/GenBank/DDBJ whole genome shotgun (WGS) entry which is preliminary data.</text>
</comment>
<dbReference type="GO" id="GO:0006782">
    <property type="term" value="P:protoporphyrinogen IX biosynthetic process"/>
    <property type="evidence" value="ECO:0007669"/>
    <property type="project" value="UniProtKB-UniPathway"/>
</dbReference>
<feature type="compositionally biased region" description="Polar residues" evidence="1">
    <location>
        <begin position="1"/>
        <end position="15"/>
    </location>
</feature>
<evidence type="ECO:0000313" key="4">
    <source>
        <dbReference type="Proteomes" id="UP000188320"/>
    </source>
</evidence>
<dbReference type="InterPro" id="IPR003754">
    <property type="entry name" value="4pyrrol_synth_uPrphyn_synth"/>
</dbReference>
<gene>
    <name evidence="3" type="ORF">AX774_g390</name>
</gene>
<organism evidence="3 4">
    <name type="scientific">Zancudomyces culisetae</name>
    <name type="common">Gut fungus</name>
    <name type="synonym">Smittium culisetae</name>
    <dbReference type="NCBI Taxonomy" id="1213189"/>
    <lineage>
        <taxon>Eukaryota</taxon>
        <taxon>Fungi</taxon>
        <taxon>Fungi incertae sedis</taxon>
        <taxon>Zoopagomycota</taxon>
        <taxon>Kickxellomycotina</taxon>
        <taxon>Harpellomycetes</taxon>
        <taxon>Harpellales</taxon>
        <taxon>Legeriomycetaceae</taxon>
        <taxon>Zancudomyces</taxon>
    </lineage>
</organism>
<feature type="region of interest" description="Disordered" evidence="1">
    <location>
        <begin position="1"/>
        <end position="20"/>
    </location>
</feature>
<protein>
    <recommendedName>
        <fullName evidence="2">Tetrapyrrole biosynthesis uroporphyrinogen III synthase domain-containing protein</fullName>
    </recommendedName>
</protein>
<keyword evidence="4" id="KW-1185">Reference proteome</keyword>
<dbReference type="AlphaFoldDB" id="A0A1R1PYN3"/>
<dbReference type="CDD" id="cd06578">
    <property type="entry name" value="HemD"/>
    <property type="match status" value="1"/>
</dbReference>
<dbReference type="GO" id="GO:0004852">
    <property type="term" value="F:uroporphyrinogen-III synthase activity"/>
    <property type="evidence" value="ECO:0007669"/>
    <property type="project" value="InterPro"/>
</dbReference>
<evidence type="ECO:0000259" key="2">
    <source>
        <dbReference type="Pfam" id="PF02602"/>
    </source>
</evidence>
<dbReference type="PANTHER" id="PTHR12390">
    <property type="entry name" value="UROPORPHYRINOGEN III SYNTHASE"/>
    <property type="match status" value="1"/>
</dbReference>
<dbReference type="PANTHER" id="PTHR12390:SF0">
    <property type="entry name" value="UROPORPHYRINOGEN-III SYNTHASE"/>
    <property type="match status" value="1"/>
</dbReference>
<dbReference type="GO" id="GO:0006780">
    <property type="term" value="P:uroporphyrinogen III biosynthetic process"/>
    <property type="evidence" value="ECO:0007669"/>
    <property type="project" value="InterPro"/>
</dbReference>
<dbReference type="InterPro" id="IPR036108">
    <property type="entry name" value="4pyrrol_syn_uPrphyn_synt_sf"/>
</dbReference>
<dbReference type="Gene3D" id="3.40.50.10090">
    <property type="match status" value="2"/>
</dbReference>
<reference evidence="4" key="1">
    <citation type="submission" date="2017-01" db="EMBL/GenBank/DDBJ databases">
        <authorList>
            <person name="Wang Y."/>
            <person name="White M."/>
            <person name="Kvist S."/>
            <person name="Moncalvo J.-M."/>
        </authorList>
    </citation>
    <scope>NUCLEOTIDE SEQUENCE [LARGE SCALE GENOMIC DNA]</scope>
    <source>
        <strain evidence="4">COL-18-3</strain>
    </source>
</reference>
<dbReference type="OrthoDB" id="5595751at2759"/>
<proteinExistence type="predicted"/>
<evidence type="ECO:0000313" key="3">
    <source>
        <dbReference type="EMBL" id="OMH86041.1"/>
    </source>
</evidence>
<name>A0A1R1PYN3_ZANCU</name>
<dbReference type="SUPFAM" id="SSF69618">
    <property type="entry name" value="HemD-like"/>
    <property type="match status" value="1"/>
</dbReference>
<dbReference type="Proteomes" id="UP000188320">
    <property type="component" value="Unassembled WGS sequence"/>
</dbReference>
<accession>A0A1R1PYN3</accession>
<dbReference type="EMBL" id="LSSK01000020">
    <property type="protein sequence ID" value="OMH86041.1"/>
    <property type="molecule type" value="Genomic_DNA"/>
</dbReference>
<evidence type="ECO:0000256" key="1">
    <source>
        <dbReference type="SAM" id="MobiDB-lite"/>
    </source>
</evidence>